<feature type="domain" description="SF3 helicase" evidence="4">
    <location>
        <begin position="438"/>
        <end position="603"/>
    </location>
</feature>
<evidence type="ECO:0000313" key="5">
    <source>
        <dbReference type="EMBL" id="MBE9191395.1"/>
    </source>
</evidence>
<evidence type="ECO:0000256" key="2">
    <source>
        <dbReference type="ARBA" id="ARBA00022840"/>
    </source>
</evidence>
<keyword evidence="2" id="KW-0067">ATP-binding</keyword>
<reference evidence="5 6" key="1">
    <citation type="submission" date="2020-10" db="EMBL/GenBank/DDBJ databases">
        <authorList>
            <person name="Castelo-Branco R."/>
            <person name="Eusebio N."/>
            <person name="Adriana R."/>
            <person name="Vieira A."/>
            <person name="Brugerolle De Fraissinette N."/>
            <person name="Rezende De Castro R."/>
            <person name="Schneider M.P."/>
            <person name="Vasconcelos V."/>
            <person name="Leao P.N."/>
        </authorList>
    </citation>
    <scope>NUCLEOTIDE SEQUENCE [LARGE SCALE GENOMIC DNA]</scope>
    <source>
        <strain evidence="5 6">LEGE 06123</strain>
    </source>
</reference>
<evidence type="ECO:0000313" key="6">
    <source>
        <dbReference type="Proteomes" id="UP000651156"/>
    </source>
</evidence>
<accession>A0ABR9UUZ8</accession>
<dbReference type="Pfam" id="PF19263">
    <property type="entry name" value="DUF5906"/>
    <property type="match status" value="1"/>
</dbReference>
<dbReference type="RefSeq" id="WP_193932540.1">
    <property type="nucleotide sequence ID" value="NZ_CAWPMZ010000062.1"/>
</dbReference>
<dbReference type="Gene3D" id="3.40.1360.10">
    <property type="match status" value="1"/>
</dbReference>
<evidence type="ECO:0000259" key="4">
    <source>
        <dbReference type="PROSITE" id="PS51206"/>
    </source>
</evidence>
<dbReference type="PROSITE" id="PS51206">
    <property type="entry name" value="SF3_HELICASE_1"/>
    <property type="match status" value="1"/>
</dbReference>
<dbReference type="SUPFAM" id="SSF52540">
    <property type="entry name" value="P-loop containing nucleoside triphosphate hydrolases"/>
    <property type="match status" value="1"/>
</dbReference>
<feature type="region of interest" description="Disordered" evidence="3">
    <location>
        <begin position="82"/>
        <end position="105"/>
    </location>
</feature>
<dbReference type="PANTHER" id="PTHR34985:SF1">
    <property type="entry name" value="SLR0554 PROTEIN"/>
    <property type="match status" value="1"/>
</dbReference>
<dbReference type="InterPro" id="IPR014015">
    <property type="entry name" value="Helicase_SF3_DNA-vir"/>
</dbReference>
<sequence>MSQYKDICPNHIHREHFDEWVISSGVSPQITSRNIRSLVDSCEIDELLNRNTKHRWQHWEHGPGWSVTGVDPKTGEITYEGSQFKPDTPVHRHEDGKPKFKRDGSPDYQKYFNASNAETSPLFLDTGEPDYWLTILNTPSTRVLITEGAKKAGAALTCGEACISLPGVTNGQRKGRLKKDLAQFCTVGRTIVLAFDSDLFLNPNVCKALDKLGRLISAQGSVVKVLLLPPETKGIDDFIVVHGEAAFKQLVDEAMTFEEWKAAYPITPRGKSLSKSDFSDKETLYVPPAEDNYILQAKRCLYSNTQWISYNKNLYKWIGTHYELADADEEKRRIAAWCASTSVMTSYDWEYKYATATHVENIYNWLLIDFGIARSRINPPGINCLNGRLVIEWEGNKPRWQLQPHSPDIPYTYCSQFNFDPNADPSNCDRLLACLESEQQEIFIRTLAASLDLNKIRSLRGQRIRALLCKGGGNNGKDALRETVLQLYSIGVVGATINDFVMYDQGRKFPLAKLEGARVSWSSENSNFNQLDNLQTLKKVVTGDPLDVEHKNIAEYSTTPVAVFFFNINDAPNLQASLEAIKSRWAVLSFNKTFKQNADPSKGELEADPRFRYDPEFIRKEICPSLLNKMLAALPVVAREGIDYSCTDKALSDIQRDTNHLWAFCQDVGLDYQPGGRVYMGELHDSLLKWYVDNGFLTITTNSKGDTKRDWVEPSRRGDKLVKVSKDVCQRFQEIFPKTKRETDYTRGSHTGQVYLSGIGFTAEALHKSPAEALHKSPALTESAAEPHKALSATSYYIFQQIERLSVEERSALIKIVNQRWEIQNSDLAASAALPESVSDLCSASAGDLCSASADNSPLTSTDSPNAYLNVVSANRALNTGSGDITLGNTTKNFADQNQNNHTFKIGDQVQIDCPGSKYHGKIGTITRLKQGYKYGQTIHLADIRFPGVSRAWEAQVNWLRPVTPDAKP</sequence>
<dbReference type="InterPro" id="IPR024385">
    <property type="entry name" value="DUF3854"/>
</dbReference>
<dbReference type="PANTHER" id="PTHR34985">
    <property type="entry name" value="SLR0554 PROTEIN"/>
    <property type="match status" value="1"/>
</dbReference>
<dbReference type="Pfam" id="PF12965">
    <property type="entry name" value="DUF3854"/>
    <property type="match status" value="1"/>
</dbReference>
<proteinExistence type="predicted"/>
<dbReference type="InterPro" id="IPR045455">
    <property type="entry name" value="NrS-1_pol-like_helicase"/>
</dbReference>
<name>A0ABR9UUZ8_9CHRO</name>
<evidence type="ECO:0000256" key="1">
    <source>
        <dbReference type="ARBA" id="ARBA00022741"/>
    </source>
</evidence>
<dbReference type="InterPro" id="IPR034154">
    <property type="entry name" value="TOPRIM_DnaG/twinkle"/>
</dbReference>
<keyword evidence="1" id="KW-0547">Nucleotide-binding</keyword>
<feature type="compositionally biased region" description="Basic and acidic residues" evidence="3">
    <location>
        <begin position="88"/>
        <end position="105"/>
    </location>
</feature>
<protein>
    <submittedName>
        <fullName evidence="5">DUF3854 domain-containing protein</fullName>
    </submittedName>
</protein>
<gene>
    <name evidence="5" type="ORF">IQ230_13775</name>
</gene>
<comment type="caution">
    <text evidence="5">The sequence shown here is derived from an EMBL/GenBank/DDBJ whole genome shotgun (WGS) entry which is preliminary data.</text>
</comment>
<dbReference type="Proteomes" id="UP000651156">
    <property type="component" value="Unassembled WGS sequence"/>
</dbReference>
<evidence type="ECO:0000256" key="3">
    <source>
        <dbReference type="SAM" id="MobiDB-lite"/>
    </source>
</evidence>
<dbReference type="EMBL" id="JADEWN010000032">
    <property type="protein sequence ID" value="MBE9191395.1"/>
    <property type="molecule type" value="Genomic_DNA"/>
</dbReference>
<dbReference type="CDD" id="cd01029">
    <property type="entry name" value="TOPRIM_primases"/>
    <property type="match status" value="1"/>
</dbReference>
<keyword evidence="6" id="KW-1185">Reference proteome</keyword>
<dbReference type="InterPro" id="IPR027417">
    <property type="entry name" value="P-loop_NTPase"/>
</dbReference>
<organism evidence="5 6">
    <name type="scientific">Gloeocapsopsis crepidinum LEGE 06123</name>
    <dbReference type="NCBI Taxonomy" id="588587"/>
    <lineage>
        <taxon>Bacteria</taxon>
        <taxon>Bacillati</taxon>
        <taxon>Cyanobacteriota</taxon>
        <taxon>Cyanophyceae</taxon>
        <taxon>Oscillatoriophycideae</taxon>
        <taxon>Chroococcales</taxon>
        <taxon>Chroococcaceae</taxon>
        <taxon>Gloeocapsopsis</taxon>
    </lineage>
</organism>
<dbReference type="Gene3D" id="3.40.50.300">
    <property type="entry name" value="P-loop containing nucleotide triphosphate hydrolases"/>
    <property type="match status" value="1"/>
</dbReference>